<evidence type="ECO:0000313" key="1">
    <source>
        <dbReference type="EMBL" id="CAF3653130.1"/>
    </source>
</evidence>
<comment type="caution">
    <text evidence="1">The sequence shown here is derived from an EMBL/GenBank/DDBJ whole genome shotgun (WGS) entry which is preliminary data.</text>
</comment>
<sequence>FILANLNLKTETSAQRSLFQSSTLNLSFPPFEVENLAALAIMSATMSAIPPVPYNEQVYQIRK</sequence>
<dbReference type="Proteomes" id="UP000663838">
    <property type="component" value="Unassembled WGS sequence"/>
</dbReference>
<protein>
    <submittedName>
        <fullName evidence="1">Uncharacterized protein</fullName>
    </submittedName>
</protein>
<dbReference type="AlphaFoldDB" id="A0A818RMV4"/>
<feature type="non-terminal residue" evidence="1">
    <location>
        <position position="1"/>
    </location>
</feature>
<proteinExistence type="predicted"/>
<dbReference type="Proteomes" id="UP000663865">
    <property type="component" value="Unassembled WGS sequence"/>
</dbReference>
<reference evidence="1" key="1">
    <citation type="submission" date="2021-02" db="EMBL/GenBank/DDBJ databases">
        <authorList>
            <person name="Nowell W R."/>
        </authorList>
    </citation>
    <scope>NUCLEOTIDE SEQUENCE</scope>
</reference>
<dbReference type="EMBL" id="CAJOBS010012015">
    <property type="protein sequence ID" value="CAF4947164.1"/>
    <property type="molecule type" value="Genomic_DNA"/>
</dbReference>
<name>A0A818RMV4_9BILA</name>
<gene>
    <name evidence="1" type="ORF">KIK155_LOCUS23577</name>
    <name evidence="2" type="ORF">TOA249_LOCUS33691</name>
</gene>
<evidence type="ECO:0000313" key="3">
    <source>
        <dbReference type="Proteomes" id="UP000663865"/>
    </source>
</evidence>
<organism evidence="1 3">
    <name type="scientific">Rotaria socialis</name>
    <dbReference type="NCBI Taxonomy" id="392032"/>
    <lineage>
        <taxon>Eukaryota</taxon>
        <taxon>Metazoa</taxon>
        <taxon>Spiralia</taxon>
        <taxon>Gnathifera</taxon>
        <taxon>Rotifera</taxon>
        <taxon>Eurotatoria</taxon>
        <taxon>Bdelloidea</taxon>
        <taxon>Philodinida</taxon>
        <taxon>Philodinidae</taxon>
        <taxon>Rotaria</taxon>
    </lineage>
</organism>
<evidence type="ECO:0000313" key="2">
    <source>
        <dbReference type="EMBL" id="CAF4947164.1"/>
    </source>
</evidence>
<dbReference type="EMBL" id="CAJNYV010004212">
    <property type="protein sequence ID" value="CAF3653130.1"/>
    <property type="molecule type" value="Genomic_DNA"/>
</dbReference>
<accession>A0A818RMV4</accession>